<dbReference type="EMBL" id="JAAMPC010000005">
    <property type="protein sequence ID" value="KAG2311468.1"/>
    <property type="molecule type" value="Genomic_DNA"/>
</dbReference>
<gene>
    <name evidence="1" type="ORF">Bca52824_023025</name>
</gene>
<sequence>MASTIRPSFQEHLDRDRVFDPYQRIPPHEEILFLRAQLRNMSSHQAWVTQRTRAFARLELMREWLEKNVNHRDLDGEYRRSLSSGGRIWTGVFPSMMPSPNGFGP</sequence>
<organism evidence="1 2">
    <name type="scientific">Brassica carinata</name>
    <name type="common">Ethiopian mustard</name>
    <name type="synonym">Abyssinian cabbage</name>
    <dbReference type="NCBI Taxonomy" id="52824"/>
    <lineage>
        <taxon>Eukaryota</taxon>
        <taxon>Viridiplantae</taxon>
        <taxon>Streptophyta</taxon>
        <taxon>Embryophyta</taxon>
        <taxon>Tracheophyta</taxon>
        <taxon>Spermatophyta</taxon>
        <taxon>Magnoliopsida</taxon>
        <taxon>eudicotyledons</taxon>
        <taxon>Gunneridae</taxon>
        <taxon>Pentapetalae</taxon>
        <taxon>rosids</taxon>
        <taxon>malvids</taxon>
        <taxon>Brassicales</taxon>
        <taxon>Brassicaceae</taxon>
        <taxon>Brassiceae</taxon>
        <taxon>Brassica</taxon>
    </lineage>
</organism>
<comment type="caution">
    <text evidence="1">The sequence shown here is derived from an EMBL/GenBank/DDBJ whole genome shotgun (WGS) entry which is preliminary data.</text>
</comment>
<evidence type="ECO:0000313" key="1">
    <source>
        <dbReference type="EMBL" id="KAG2311468.1"/>
    </source>
</evidence>
<dbReference type="AlphaFoldDB" id="A0A8X8AU25"/>
<accession>A0A8X8AU25</accession>
<proteinExistence type="predicted"/>
<name>A0A8X8AU25_BRACI</name>
<dbReference type="Proteomes" id="UP000886595">
    <property type="component" value="Unassembled WGS sequence"/>
</dbReference>
<protein>
    <submittedName>
        <fullName evidence="1">Uncharacterized protein</fullName>
    </submittedName>
</protein>
<keyword evidence="2" id="KW-1185">Reference proteome</keyword>
<reference evidence="1 2" key="1">
    <citation type="submission" date="2020-02" db="EMBL/GenBank/DDBJ databases">
        <authorList>
            <person name="Ma Q."/>
            <person name="Huang Y."/>
            <person name="Song X."/>
            <person name="Pei D."/>
        </authorList>
    </citation>
    <scope>NUCLEOTIDE SEQUENCE [LARGE SCALE GENOMIC DNA]</scope>
    <source>
        <strain evidence="1">Sxm20200214</strain>
        <tissue evidence="1">Leaf</tissue>
    </source>
</reference>
<evidence type="ECO:0000313" key="2">
    <source>
        <dbReference type="Proteomes" id="UP000886595"/>
    </source>
</evidence>